<accession>A0A8J6N3V2</accession>
<feature type="domain" description="Transposase IS200-like" evidence="1">
    <location>
        <begin position="9"/>
        <end position="123"/>
    </location>
</feature>
<dbReference type="SMART" id="SM01321">
    <property type="entry name" value="Y1_Tnp"/>
    <property type="match status" value="1"/>
</dbReference>
<evidence type="ECO:0000259" key="1">
    <source>
        <dbReference type="SMART" id="SM01321"/>
    </source>
</evidence>
<dbReference type="InterPro" id="IPR002686">
    <property type="entry name" value="Transposase_17"/>
</dbReference>
<sequence length="331" mass="39134">MGRAWRIEYKGALYHLMSRGNDGQDIYLNDADRNSFLETISEMSERFDVDIFAYVLMSNHYHLLVRTNRANLKKAMQWFGTAYTRRFNNRNLKKGHLFQGRYKSIIVQNDAYLTQLSCYIHRNPLRAGIISRLIDYKWSSYPIYAYAKKYPDWLSTQVILSYFKGSNKHKQYREKVQKYAEEEKQLLEDLHYGMILGAEKFVNKIRKQFLPDIPHNDLPQQKQLAKDIKVEDLLKRSAEIVQIDIDKCVQAKRLHGIDKHKRDLIVYFLWNKGLMTNEKLGRLFNMGYSAVSHCVKIFKEKMHKDKKVKNQFEKLNSQLKNPAASCRECSA</sequence>
<dbReference type="GO" id="GO:0004803">
    <property type="term" value="F:transposase activity"/>
    <property type="evidence" value="ECO:0007669"/>
    <property type="project" value="InterPro"/>
</dbReference>
<dbReference type="AlphaFoldDB" id="A0A8J6N3V2"/>
<organism evidence="2 3">
    <name type="scientific">Candidatus Desulfaltia bathyphila</name>
    <dbReference type="NCBI Taxonomy" id="2841697"/>
    <lineage>
        <taxon>Bacteria</taxon>
        <taxon>Pseudomonadati</taxon>
        <taxon>Thermodesulfobacteriota</taxon>
        <taxon>Desulfobacteria</taxon>
        <taxon>Desulfobacterales</taxon>
        <taxon>Desulfobacterales incertae sedis</taxon>
        <taxon>Candidatus Desulfaltia</taxon>
    </lineage>
</organism>
<reference evidence="2 3" key="1">
    <citation type="submission" date="2020-08" db="EMBL/GenBank/DDBJ databases">
        <title>Bridging the membrane lipid divide: bacteria of the FCB group superphylum have the potential to synthesize archaeal ether lipids.</title>
        <authorList>
            <person name="Villanueva L."/>
            <person name="Von Meijenfeldt F.A.B."/>
            <person name="Westbye A.B."/>
            <person name="Yadav S."/>
            <person name="Hopmans E.C."/>
            <person name="Dutilh B.E."/>
            <person name="Sinninghe Damste J.S."/>
        </authorList>
    </citation>
    <scope>NUCLEOTIDE SEQUENCE [LARGE SCALE GENOMIC DNA]</scope>
    <source>
        <strain evidence="2">NIOZ-UU82</strain>
    </source>
</reference>
<comment type="caution">
    <text evidence="2">The sequence shown here is derived from an EMBL/GenBank/DDBJ whole genome shotgun (WGS) entry which is preliminary data.</text>
</comment>
<dbReference type="GO" id="GO:0043565">
    <property type="term" value="F:sequence-specific DNA binding"/>
    <property type="evidence" value="ECO:0007669"/>
    <property type="project" value="InterPro"/>
</dbReference>
<dbReference type="PANTHER" id="PTHR34322:SF2">
    <property type="entry name" value="TRANSPOSASE IS200-LIKE DOMAIN-CONTAINING PROTEIN"/>
    <property type="match status" value="1"/>
</dbReference>
<proteinExistence type="predicted"/>
<dbReference type="InterPro" id="IPR010921">
    <property type="entry name" value="Trp_repressor/repl_initiator"/>
</dbReference>
<dbReference type="Proteomes" id="UP000603545">
    <property type="component" value="Unassembled WGS sequence"/>
</dbReference>
<dbReference type="Pfam" id="PF01797">
    <property type="entry name" value="Y1_Tnp"/>
    <property type="match status" value="1"/>
</dbReference>
<name>A0A8J6N3V2_9BACT</name>
<dbReference type="SUPFAM" id="SSF48295">
    <property type="entry name" value="TrpR-like"/>
    <property type="match status" value="1"/>
</dbReference>
<dbReference type="Gene3D" id="1.10.1750.10">
    <property type="match status" value="1"/>
</dbReference>
<dbReference type="EMBL" id="JACNLL010000017">
    <property type="protein sequence ID" value="MBC8198668.1"/>
    <property type="molecule type" value="Genomic_DNA"/>
</dbReference>
<dbReference type="InterPro" id="IPR036515">
    <property type="entry name" value="Transposase_17_sf"/>
</dbReference>
<dbReference type="GO" id="GO:0006313">
    <property type="term" value="P:DNA transposition"/>
    <property type="evidence" value="ECO:0007669"/>
    <property type="project" value="InterPro"/>
</dbReference>
<evidence type="ECO:0000313" key="3">
    <source>
        <dbReference type="Proteomes" id="UP000603545"/>
    </source>
</evidence>
<dbReference type="PANTHER" id="PTHR34322">
    <property type="entry name" value="TRANSPOSASE, Y1_TNP DOMAIN-CONTAINING"/>
    <property type="match status" value="1"/>
</dbReference>
<protein>
    <submittedName>
        <fullName evidence="2">Transposase</fullName>
    </submittedName>
</protein>
<gene>
    <name evidence="2" type="ORF">H8E80_01280</name>
</gene>
<dbReference type="SUPFAM" id="SSF143422">
    <property type="entry name" value="Transposase IS200-like"/>
    <property type="match status" value="1"/>
</dbReference>
<evidence type="ECO:0000313" key="2">
    <source>
        <dbReference type="EMBL" id="MBC8198668.1"/>
    </source>
</evidence>
<dbReference type="Gene3D" id="3.30.70.1290">
    <property type="entry name" value="Transposase IS200-like"/>
    <property type="match status" value="1"/>
</dbReference>